<accession>A0A0F9K382</accession>
<reference evidence="1" key="1">
    <citation type="journal article" date="2015" name="Nature">
        <title>Complex archaea that bridge the gap between prokaryotes and eukaryotes.</title>
        <authorList>
            <person name="Spang A."/>
            <person name="Saw J.H."/>
            <person name="Jorgensen S.L."/>
            <person name="Zaremba-Niedzwiedzka K."/>
            <person name="Martijn J."/>
            <person name="Lind A.E."/>
            <person name="van Eijk R."/>
            <person name="Schleper C."/>
            <person name="Guy L."/>
            <person name="Ettema T.J."/>
        </authorList>
    </citation>
    <scope>NUCLEOTIDE SEQUENCE</scope>
</reference>
<protein>
    <recommendedName>
        <fullName evidence="2">NTP pyrophosphohydrolase MazG putative catalytic core domain-containing protein</fullName>
    </recommendedName>
</protein>
<dbReference type="EMBL" id="LAZR01008797">
    <property type="protein sequence ID" value="KKM76519.1"/>
    <property type="molecule type" value="Genomic_DNA"/>
</dbReference>
<name>A0A0F9K382_9ZZZZ</name>
<evidence type="ECO:0008006" key="2">
    <source>
        <dbReference type="Google" id="ProtNLM"/>
    </source>
</evidence>
<organism evidence="1">
    <name type="scientific">marine sediment metagenome</name>
    <dbReference type="NCBI Taxonomy" id="412755"/>
    <lineage>
        <taxon>unclassified sequences</taxon>
        <taxon>metagenomes</taxon>
        <taxon>ecological metagenomes</taxon>
    </lineage>
</organism>
<proteinExistence type="predicted"/>
<evidence type="ECO:0000313" key="1">
    <source>
        <dbReference type="EMBL" id="KKM76519.1"/>
    </source>
</evidence>
<comment type="caution">
    <text evidence="1">The sequence shown here is derived from an EMBL/GenBank/DDBJ whole genome shotgun (WGS) entry which is preliminary data.</text>
</comment>
<sequence>MSDPVAHIKPLQKIIIEGVLIDVMEEINRQDSLARAGKFGGTHILPGGPDSDRLTVLVEEVGEVAKEMNEERAGNGTPGKLYEELVQAAACAAAWATAHLEELSGYRPGSSQ</sequence>
<dbReference type="AlphaFoldDB" id="A0A0F9K382"/>
<gene>
    <name evidence="1" type="ORF">LCGC14_1379350</name>
</gene>